<dbReference type="PROSITE" id="PS51775">
    <property type="entry name" value="GTD_BINDING"/>
    <property type="match status" value="1"/>
</dbReference>
<dbReference type="PANTHER" id="PTHR31422:SF3">
    <property type="entry name" value="GTD-BINDING DOMAIN-CONTAINING PROTEIN"/>
    <property type="match status" value="1"/>
</dbReference>
<feature type="transmembrane region" description="Helical" evidence="6">
    <location>
        <begin position="21"/>
        <end position="46"/>
    </location>
</feature>
<comment type="caution">
    <text evidence="8">The sequence shown here is derived from an EMBL/GenBank/DDBJ whole genome shotgun (WGS) entry which is preliminary data.</text>
</comment>
<evidence type="ECO:0000256" key="1">
    <source>
        <dbReference type="ARBA" id="ARBA00004370"/>
    </source>
</evidence>
<dbReference type="PANTHER" id="PTHR31422">
    <property type="entry name" value="BNAANNG28530D PROTEIN"/>
    <property type="match status" value="1"/>
</dbReference>
<dbReference type="EMBL" id="JABTTQ020000003">
    <property type="protein sequence ID" value="KAK6161761.1"/>
    <property type="molecule type" value="Genomic_DNA"/>
</dbReference>
<feature type="coiled-coil region" evidence="5">
    <location>
        <begin position="214"/>
        <end position="244"/>
    </location>
</feature>
<dbReference type="Proteomes" id="UP001318860">
    <property type="component" value="Unassembled WGS sequence"/>
</dbReference>
<accession>A0ABR0XRW0</accession>
<organism evidence="8 9">
    <name type="scientific">Rehmannia glutinosa</name>
    <name type="common">Chinese foxglove</name>
    <dbReference type="NCBI Taxonomy" id="99300"/>
    <lineage>
        <taxon>Eukaryota</taxon>
        <taxon>Viridiplantae</taxon>
        <taxon>Streptophyta</taxon>
        <taxon>Embryophyta</taxon>
        <taxon>Tracheophyta</taxon>
        <taxon>Spermatophyta</taxon>
        <taxon>Magnoliopsida</taxon>
        <taxon>eudicotyledons</taxon>
        <taxon>Gunneridae</taxon>
        <taxon>Pentapetalae</taxon>
        <taxon>asterids</taxon>
        <taxon>lamiids</taxon>
        <taxon>Lamiales</taxon>
        <taxon>Orobanchaceae</taxon>
        <taxon>Rehmannieae</taxon>
        <taxon>Rehmannia</taxon>
    </lineage>
</organism>
<gene>
    <name evidence="8" type="ORF">DH2020_005142</name>
</gene>
<evidence type="ECO:0000256" key="6">
    <source>
        <dbReference type="SAM" id="Phobius"/>
    </source>
</evidence>
<protein>
    <recommendedName>
        <fullName evidence="7">GTD-binding domain-containing protein</fullName>
    </recommendedName>
</protein>
<evidence type="ECO:0000256" key="4">
    <source>
        <dbReference type="ARBA" id="ARBA00023136"/>
    </source>
</evidence>
<sequence>MACEAVQMWSLSGLVAAFLDLAIAYLLLCGSAVAYLASTFLGFFGLNLPCPCDGMFLNIHGKIFCLNTLLLDFPTQKVSDVQLCVKQKFPFSDPTKHEYSIVGDNCVNGILEIEGEASCSSSVSDARRSVDLVRKDMSGKGGKYDMKGKGVISNRPRSRGNGFIEGSSLPVDNAEAHYLELYASDNPTASVNIIARAALYIELEKERSAAASAADEAMAMILRLQEEKASIEMEARQYQRILEEKSVYDAEEMNILKEMLVRREMEKHFLEKEVEAYRQMFSEGNEQLAGDGSDQSDNFQLDVRKRLFSCSETNVDKNEHLSVSSSSKVREKNSVPFEAVANGVGFITDYQRSSSEITCGLPPIKPRGLSCLSEQRTSSLSTVDSEMLKIDVEVQEIRQLTDPGKALRQVSLPLPTSKDIVDIHAYYPRKGGVEVFLPDYRRALKDDMLHEAVFVVYDV</sequence>
<name>A0ABR0XRW0_REHGL</name>
<feature type="domain" description="GTD-binding" evidence="7">
    <location>
        <begin position="180"/>
        <end position="278"/>
    </location>
</feature>
<proteinExistence type="predicted"/>
<evidence type="ECO:0000256" key="3">
    <source>
        <dbReference type="ARBA" id="ARBA00022989"/>
    </source>
</evidence>
<comment type="subcellular location">
    <subcellularLocation>
        <location evidence="1">Membrane</location>
    </subcellularLocation>
</comment>
<keyword evidence="9" id="KW-1185">Reference proteome</keyword>
<dbReference type="InterPro" id="IPR007656">
    <property type="entry name" value="GTD-bd"/>
</dbReference>
<evidence type="ECO:0000313" key="8">
    <source>
        <dbReference type="EMBL" id="KAK6161761.1"/>
    </source>
</evidence>
<keyword evidence="5" id="KW-0175">Coiled coil</keyword>
<evidence type="ECO:0000313" key="9">
    <source>
        <dbReference type="Proteomes" id="UP001318860"/>
    </source>
</evidence>
<dbReference type="Pfam" id="PF04576">
    <property type="entry name" value="Zein-binding"/>
    <property type="match status" value="1"/>
</dbReference>
<evidence type="ECO:0000256" key="5">
    <source>
        <dbReference type="SAM" id="Coils"/>
    </source>
</evidence>
<reference evidence="8 9" key="1">
    <citation type="journal article" date="2021" name="Comput. Struct. Biotechnol. J.">
        <title>De novo genome assembly of the potent medicinal plant Rehmannia glutinosa using nanopore technology.</title>
        <authorList>
            <person name="Ma L."/>
            <person name="Dong C."/>
            <person name="Song C."/>
            <person name="Wang X."/>
            <person name="Zheng X."/>
            <person name="Niu Y."/>
            <person name="Chen S."/>
            <person name="Feng W."/>
        </authorList>
    </citation>
    <scope>NUCLEOTIDE SEQUENCE [LARGE SCALE GENOMIC DNA]</scope>
    <source>
        <strain evidence="8">DH-2019</strain>
    </source>
</reference>
<evidence type="ECO:0000259" key="7">
    <source>
        <dbReference type="PROSITE" id="PS51775"/>
    </source>
</evidence>
<keyword evidence="2 6" id="KW-0812">Transmembrane</keyword>
<keyword evidence="4 6" id="KW-0472">Membrane</keyword>
<keyword evidence="3 6" id="KW-1133">Transmembrane helix</keyword>
<evidence type="ECO:0000256" key="2">
    <source>
        <dbReference type="ARBA" id="ARBA00022692"/>
    </source>
</evidence>